<dbReference type="CDD" id="cd05907">
    <property type="entry name" value="VL_LC_FACS_like"/>
    <property type="match status" value="1"/>
</dbReference>
<dbReference type="GO" id="GO:0004467">
    <property type="term" value="F:long-chain fatty acid-CoA ligase activity"/>
    <property type="evidence" value="ECO:0007669"/>
    <property type="project" value="UniProtKB-EC"/>
</dbReference>
<evidence type="ECO:0000313" key="6">
    <source>
        <dbReference type="EMBL" id="GLD30649.1"/>
    </source>
</evidence>
<evidence type="ECO:0000256" key="2">
    <source>
        <dbReference type="ARBA" id="ARBA00022840"/>
    </source>
</evidence>
<comment type="catalytic activity">
    <reaction evidence="3">
        <text>a long-chain fatty acid + ATP + CoA = a long-chain fatty acyl-CoA + AMP + diphosphate</text>
        <dbReference type="Rhea" id="RHEA:15421"/>
        <dbReference type="ChEBI" id="CHEBI:30616"/>
        <dbReference type="ChEBI" id="CHEBI:33019"/>
        <dbReference type="ChEBI" id="CHEBI:57287"/>
        <dbReference type="ChEBI" id="CHEBI:57560"/>
        <dbReference type="ChEBI" id="CHEBI:83139"/>
        <dbReference type="ChEBI" id="CHEBI:456215"/>
        <dbReference type="EC" id="6.2.1.3"/>
    </reaction>
    <physiologicalReaction direction="left-to-right" evidence="3">
        <dbReference type="Rhea" id="RHEA:15422"/>
    </physiologicalReaction>
</comment>
<evidence type="ECO:0000313" key="7">
    <source>
        <dbReference type="Proteomes" id="UP001064782"/>
    </source>
</evidence>
<organism evidence="6 7">
    <name type="scientific">Mycobacterium kiyosense</name>
    <dbReference type="NCBI Taxonomy" id="2871094"/>
    <lineage>
        <taxon>Bacteria</taxon>
        <taxon>Bacillati</taxon>
        <taxon>Actinomycetota</taxon>
        <taxon>Actinomycetes</taxon>
        <taxon>Mycobacteriales</taxon>
        <taxon>Mycobacteriaceae</taxon>
        <taxon>Mycobacterium</taxon>
    </lineage>
</organism>
<evidence type="ECO:0000313" key="5">
    <source>
        <dbReference type="EMBL" id="GLB82413.1"/>
    </source>
</evidence>
<dbReference type="InterPro" id="IPR042099">
    <property type="entry name" value="ANL_N_sf"/>
</dbReference>
<feature type="domain" description="AMP-dependent synthetase/ligase" evidence="4">
    <location>
        <begin position="15"/>
        <end position="398"/>
    </location>
</feature>
<keyword evidence="1" id="KW-0547">Nucleotide-binding</keyword>
<evidence type="ECO:0000256" key="3">
    <source>
        <dbReference type="ARBA" id="ARBA00024484"/>
    </source>
</evidence>
<evidence type="ECO:0000259" key="4">
    <source>
        <dbReference type="Pfam" id="PF00501"/>
    </source>
</evidence>
<name>A0A9P3Q6F8_9MYCO</name>
<keyword evidence="6" id="KW-0436">Ligase</keyword>
<proteinExistence type="predicted"/>
<dbReference type="InterPro" id="IPR045851">
    <property type="entry name" value="AMP-bd_C_sf"/>
</dbReference>
<evidence type="ECO:0000256" key="1">
    <source>
        <dbReference type="ARBA" id="ARBA00022741"/>
    </source>
</evidence>
<dbReference type="InterPro" id="IPR000873">
    <property type="entry name" value="AMP-dep_synth/lig_dom"/>
</dbReference>
<dbReference type="Gene3D" id="3.30.300.30">
    <property type="match status" value="1"/>
</dbReference>
<dbReference type="Proteomes" id="UP001064782">
    <property type="component" value="Unassembled WGS sequence"/>
</dbReference>
<dbReference type="AlphaFoldDB" id="A0A9P3Q6F8"/>
<dbReference type="InterPro" id="IPR020845">
    <property type="entry name" value="AMP-binding_CS"/>
</dbReference>
<comment type="caution">
    <text evidence="6">The sequence shown here is derived from an EMBL/GenBank/DDBJ whole genome shotgun (WGS) entry which is preliminary data.</text>
</comment>
<dbReference type="PANTHER" id="PTHR43272:SF33">
    <property type="entry name" value="AMP-BINDING DOMAIN-CONTAINING PROTEIN-RELATED"/>
    <property type="match status" value="1"/>
</dbReference>
<dbReference type="Proteomes" id="UP001165663">
    <property type="component" value="Unassembled WGS sequence"/>
</dbReference>
<dbReference type="GO" id="GO:0005524">
    <property type="term" value="F:ATP binding"/>
    <property type="evidence" value="ECO:0007669"/>
    <property type="project" value="UniProtKB-KW"/>
</dbReference>
<dbReference type="PROSITE" id="PS00455">
    <property type="entry name" value="AMP_BINDING"/>
    <property type="match status" value="1"/>
</dbReference>
<accession>A0A9P3Q6F8</accession>
<protein>
    <submittedName>
        <fullName evidence="6">Fatty-acid--CoA ligase</fullName>
    </submittedName>
</protein>
<keyword evidence="7" id="KW-1185">Reference proteome</keyword>
<dbReference type="RefSeq" id="WP_264917006.1">
    <property type="nucleotide sequence ID" value="NZ_BRXG01000015.1"/>
</dbReference>
<dbReference type="EMBL" id="BRZI01000016">
    <property type="protein sequence ID" value="GLD30649.1"/>
    <property type="molecule type" value="Genomic_DNA"/>
</dbReference>
<keyword evidence="2" id="KW-0067">ATP-binding</keyword>
<dbReference type="PANTHER" id="PTHR43272">
    <property type="entry name" value="LONG-CHAIN-FATTY-ACID--COA LIGASE"/>
    <property type="match status" value="1"/>
</dbReference>
<dbReference type="Pfam" id="PF23562">
    <property type="entry name" value="AMP-binding_C_3"/>
    <property type="match status" value="1"/>
</dbReference>
<dbReference type="Pfam" id="PF00501">
    <property type="entry name" value="AMP-binding"/>
    <property type="match status" value="1"/>
</dbReference>
<dbReference type="SUPFAM" id="SSF56801">
    <property type="entry name" value="Acetyl-CoA synthetase-like"/>
    <property type="match status" value="1"/>
</dbReference>
<sequence>MTSVHMTLLDAFGATVSRHRDDLALRIFGDRGDLTWADCDNRARRLAAGFRDLGVGRGDTVALLLFNRSEFYLADLAALMLGAVPVSVYPTSAPEQIDYLLADADAKVLVTERALVETAKNFAGPTVVIEDAAFQRMSETTPLQDVHPGSPDEIATIIYTSGTTGPPKGVELTHRSVLAAVAAMAERTGLGDRGHTICWLPMAHIAARCATYYGAIVFGDEVTICADPRRINEVVAAVHPTWFFGVPRVWEKLQASVQNFIASLDGSERDSVNEALVVAFARARHMLNDETVPEKPAHTVADADAVLAPVRRAVGLDRVRCAQVGAAPIAADVVAFFHALGVPLAEIYGFSEGIVCSAPDPRRRITIGSAGPALQGVEIKIADDGEILVRGRLLMSGYRNQPEATAACYTRDGFFRSGDIGQLVDGELRIVDRKKDLIINAAGKNMSPANIESAIKSGCPLIAQVVAIGDGRPYNIALICLDPEEIGERSRATLNDEVQSAIARGNARLSRVEQIKRFAIMDSPWVPGGDELTPTMKLRRRRIAEKHAATIEALYAATGAVGDRRNFDEEEKWRQ</sequence>
<dbReference type="GO" id="GO:0016020">
    <property type="term" value="C:membrane"/>
    <property type="evidence" value="ECO:0007669"/>
    <property type="project" value="TreeGrafter"/>
</dbReference>
<gene>
    <name evidence="6" type="primary">fadD11</name>
    <name evidence="6" type="ORF">Mkiyose1413_25320</name>
    <name evidence="5" type="ORF">SRL2020028_16690</name>
</gene>
<dbReference type="Gene3D" id="3.40.50.12780">
    <property type="entry name" value="N-terminal domain of ligase-like"/>
    <property type="match status" value="1"/>
</dbReference>
<dbReference type="EMBL" id="BRXE01000011">
    <property type="protein sequence ID" value="GLB82413.1"/>
    <property type="molecule type" value="Genomic_DNA"/>
</dbReference>
<reference evidence="6" key="1">
    <citation type="submission" date="2022-08" db="EMBL/GenBank/DDBJ databases">
        <title>Mycobacterium kiyosense sp. nov., scotochromogenic slow-glowing species isolated from respiratory specimens.</title>
        <authorList>
            <person name="Fukano H."/>
            <person name="Kazumi Y."/>
            <person name="Sakagami N."/>
            <person name="Ato M."/>
            <person name="Mitarai S."/>
            <person name="Hoshino Y."/>
        </authorList>
    </citation>
    <scope>NUCLEOTIDE SEQUENCE</scope>
    <source>
        <strain evidence="6">1413</strain>
        <strain evidence="5">SRL2020-028</strain>
    </source>
</reference>